<dbReference type="InterPro" id="IPR032466">
    <property type="entry name" value="Metal_Hydrolase"/>
</dbReference>
<dbReference type="Proteomes" id="UP000621454">
    <property type="component" value="Unassembled WGS sequence"/>
</dbReference>
<gene>
    <name evidence="2" type="ORF">GCM10011489_15130</name>
</gene>
<accession>A0A916T3P8</accession>
<dbReference type="EMBL" id="BMGC01000007">
    <property type="protein sequence ID" value="GGB27917.1"/>
    <property type="molecule type" value="Genomic_DNA"/>
</dbReference>
<name>A0A916T3P8_9ACTN</name>
<dbReference type="GO" id="GO:0016810">
    <property type="term" value="F:hydrolase activity, acting on carbon-nitrogen (but not peptide) bonds"/>
    <property type="evidence" value="ECO:0007669"/>
    <property type="project" value="InterPro"/>
</dbReference>
<proteinExistence type="predicted"/>
<feature type="domain" description="Amidohydrolase 3" evidence="1">
    <location>
        <begin position="31"/>
        <end position="526"/>
    </location>
</feature>
<dbReference type="SUPFAM" id="SSF51338">
    <property type="entry name" value="Composite domain of metallo-dependent hydrolases"/>
    <property type="match status" value="1"/>
</dbReference>
<dbReference type="Gene3D" id="3.10.310.70">
    <property type="match status" value="1"/>
</dbReference>
<dbReference type="InterPro" id="IPR013108">
    <property type="entry name" value="Amidohydro_3"/>
</dbReference>
<reference evidence="2" key="2">
    <citation type="submission" date="2020-09" db="EMBL/GenBank/DDBJ databases">
        <authorList>
            <person name="Sun Q."/>
            <person name="Zhou Y."/>
        </authorList>
    </citation>
    <scope>NUCLEOTIDE SEQUENCE</scope>
    <source>
        <strain evidence="2">CGMCC 1.12827</strain>
    </source>
</reference>
<sequence length="526" mass="56763">MPVTDSVAIADGRIIALGEDDVSSVRGEHTEVLDLGGATMLPGFVDAHIHPVMGGLRRVQCDLSELHDLCAYRDRISDYAATHPEAPWVLGGGWYGDVFDGGFPDRRELDSLVPDRPAALGSHDGHGVWVNSAALAAAGITDETPDPPGGHILRDAEGVATGMLVESAADLVYDVIPPVEPGEVRAALLDAQSYLHSLGVVAWQDAAVGEALGLPDCYDLYCELAESGALTARVTGDLWWYPDRDLDQIESMTKRRDALSDNGLTFSATAVKIIQDGVCENFTAALTRSYHQHPHEHGMSFIEPQQLRRVVAALDTAGFDVHLHAVGDRAVRESLDAFSDTANADDRRHQIAHIDLITPEDVARMRDTGVIANIQPLWAREDPVLVETKLPFLDEDHQNWHFAFGSLAEAGVPLAMGSDWPVSSPDPLWGVHTAVNRTAPAGDPHAQDEHSQTVPLLAEQGIDIDAALHAYTIGAARAARLDEFCGSIEVGKDASLVVLDADPMTADPRHLSDIRVREVFVRGVRV</sequence>
<dbReference type="SUPFAM" id="SSF51556">
    <property type="entry name" value="Metallo-dependent hydrolases"/>
    <property type="match status" value="1"/>
</dbReference>
<evidence type="ECO:0000313" key="3">
    <source>
        <dbReference type="Proteomes" id="UP000621454"/>
    </source>
</evidence>
<dbReference type="Pfam" id="PF07969">
    <property type="entry name" value="Amidohydro_3"/>
    <property type="match status" value="1"/>
</dbReference>
<dbReference type="Gene3D" id="3.20.20.140">
    <property type="entry name" value="Metal-dependent hydrolases"/>
    <property type="match status" value="1"/>
</dbReference>
<protein>
    <submittedName>
        <fullName evidence="2">Amidohydrolase</fullName>
    </submittedName>
</protein>
<comment type="caution">
    <text evidence="2">The sequence shown here is derived from an EMBL/GenBank/DDBJ whole genome shotgun (WGS) entry which is preliminary data.</text>
</comment>
<reference evidence="2" key="1">
    <citation type="journal article" date="2014" name="Int. J. Syst. Evol. Microbiol.">
        <title>Complete genome sequence of Corynebacterium casei LMG S-19264T (=DSM 44701T), isolated from a smear-ripened cheese.</title>
        <authorList>
            <consortium name="US DOE Joint Genome Institute (JGI-PGF)"/>
            <person name="Walter F."/>
            <person name="Albersmeier A."/>
            <person name="Kalinowski J."/>
            <person name="Ruckert C."/>
        </authorList>
    </citation>
    <scope>NUCLEOTIDE SEQUENCE</scope>
    <source>
        <strain evidence="2">CGMCC 1.12827</strain>
    </source>
</reference>
<dbReference type="InterPro" id="IPR011059">
    <property type="entry name" value="Metal-dep_hydrolase_composite"/>
</dbReference>
<organism evidence="2 3">
    <name type="scientific">Gordonia jinhuaensis</name>
    <dbReference type="NCBI Taxonomy" id="1517702"/>
    <lineage>
        <taxon>Bacteria</taxon>
        <taxon>Bacillati</taxon>
        <taxon>Actinomycetota</taxon>
        <taxon>Actinomycetes</taxon>
        <taxon>Mycobacteriales</taxon>
        <taxon>Gordoniaceae</taxon>
        <taxon>Gordonia</taxon>
    </lineage>
</organism>
<keyword evidence="3" id="KW-1185">Reference proteome</keyword>
<dbReference type="PANTHER" id="PTHR22642">
    <property type="entry name" value="IMIDAZOLONEPROPIONASE"/>
    <property type="match status" value="1"/>
</dbReference>
<dbReference type="CDD" id="cd01300">
    <property type="entry name" value="YtcJ_like"/>
    <property type="match status" value="1"/>
</dbReference>
<evidence type="ECO:0000259" key="1">
    <source>
        <dbReference type="Pfam" id="PF07969"/>
    </source>
</evidence>
<evidence type="ECO:0000313" key="2">
    <source>
        <dbReference type="EMBL" id="GGB27917.1"/>
    </source>
</evidence>
<dbReference type="PANTHER" id="PTHR22642:SF2">
    <property type="entry name" value="PROTEIN LONG AFTER FAR-RED 3"/>
    <property type="match status" value="1"/>
</dbReference>
<dbReference type="AlphaFoldDB" id="A0A916T3P8"/>
<dbReference type="Gene3D" id="2.30.40.10">
    <property type="entry name" value="Urease, subunit C, domain 1"/>
    <property type="match status" value="1"/>
</dbReference>
<dbReference type="InterPro" id="IPR033932">
    <property type="entry name" value="YtcJ-like"/>
</dbReference>